<dbReference type="InterPro" id="IPR014710">
    <property type="entry name" value="RmlC-like_jellyroll"/>
</dbReference>
<accession>A0A2M8P2M2</accession>
<dbReference type="Pfam" id="PF00027">
    <property type="entry name" value="cNMP_binding"/>
    <property type="match status" value="1"/>
</dbReference>
<feature type="region of interest" description="Disordered" evidence="1">
    <location>
        <begin position="1"/>
        <end position="26"/>
    </location>
</feature>
<dbReference type="SMART" id="SM00100">
    <property type="entry name" value="cNMP"/>
    <property type="match status" value="1"/>
</dbReference>
<proteinExistence type="predicted"/>
<reference evidence="3 4" key="1">
    <citation type="submission" date="2017-11" db="EMBL/GenBank/DDBJ databases">
        <title>Evolution of Phototrophy in the Chloroflexi Phylum Driven by Horizontal Gene Transfer.</title>
        <authorList>
            <person name="Ward L.M."/>
            <person name="Hemp J."/>
            <person name="Shih P.M."/>
            <person name="Mcglynn S.E."/>
            <person name="Fischer W."/>
        </authorList>
    </citation>
    <scope>NUCLEOTIDE SEQUENCE [LARGE SCALE GENOMIC DNA]</scope>
    <source>
        <strain evidence="3">CP2_2F</strain>
    </source>
</reference>
<dbReference type="AlphaFoldDB" id="A0A2M8P2M2"/>
<gene>
    <name evidence="3" type="ORF">CUN51_02210</name>
</gene>
<name>A0A2M8P2M2_9CHLR</name>
<dbReference type="SUPFAM" id="SSF52540">
    <property type="entry name" value="P-loop containing nucleoside triphosphate hydrolases"/>
    <property type="match status" value="1"/>
</dbReference>
<sequence length="585" mass="64447">MPEQDDRSTSPEQMSPSKRADQRTTQTQTGLTLLNLLTEDILPEQRAVLSWLARRKQATFQEICSFLRERSLNTDQAQATLDAMLEKGLLNQAILEGEVYYRLVFQGRARRLGVGLPNEVWQRVDQDRLSFLRDLPLFSRLSEDQLRALADQMEEVRYQRGDVLVWQGKSSDRVFFIKSGIVGITHYSAQTKTQKILNYVRQGEIIGEYSALSGVAGVASATASALSNVYALTLKRETFLALLEQHASVAIELARILAVRLVNSGVRASTKSARLILLIGAQAGVGTSSLGISLALTLATKLGERVAYTEMPDSRRLTELFALDAELDAFAHVSGYDVIARSSPSMLPRAVCATLLLDQLVARYDNIVISVPHHAEEIVAYLTGYADQVVLVGAPTPESLAQLAELNSAVRRQVNVEKVGIFNVLKHTSPESVPQADGSADFILPYYPTFAPHTALTPDDLPEAIRHFASTLVDRLGRTNAISLYIPTTIDVNTAIDATPYVERTLAFLGQLFGGATTTTMQARGVWHSAEIGLVSESIHIVRSYATQADLDAHLQTILDYVEGLKRELRQEAMAVEINQKLMLI</sequence>
<dbReference type="GO" id="GO:0003700">
    <property type="term" value="F:DNA-binding transcription factor activity"/>
    <property type="evidence" value="ECO:0007669"/>
    <property type="project" value="TreeGrafter"/>
</dbReference>
<dbReference type="EMBL" id="PGTK01000002">
    <property type="protein sequence ID" value="PJF31776.1"/>
    <property type="molecule type" value="Genomic_DNA"/>
</dbReference>
<comment type="caution">
    <text evidence="3">The sequence shown here is derived from an EMBL/GenBank/DDBJ whole genome shotgun (WGS) entry which is preliminary data.</text>
</comment>
<dbReference type="GO" id="GO:0005829">
    <property type="term" value="C:cytosol"/>
    <property type="evidence" value="ECO:0007669"/>
    <property type="project" value="TreeGrafter"/>
</dbReference>
<dbReference type="InterPro" id="IPR018490">
    <property type="entry name" value="cNMP-bd_dom_sf"/>
</dbReference>
<dbReference type="InterPro" id="IPR050397">
    <property type="entry name" value="Env_Response_Regulators"/>
</dbReference>
<organism evidence="3 4">
    <name type="scientific">Candidatus Thermofonsia Clade 1 bacterium</name>
    <dbReference type="NCBI Taxonomy" id="2364210"/>
    <lineage>
        <taxon>Bacteria</taxon>
        <taxon>Bacillati</taxon>
        <taxon>Chloroflexota</taxon>
        <taxon>Candidatus Thermofontia</taxon>
        <taxon>Candidatus Thermofonsia Clade 1</taxon>
    </lineage>
</organism>
<evidence type="ECO:0000256" key="1">
    <source>
        <dbReference type="SAM" id="MobiDB-lite"/>
    </source>
</evidence>
<dbReference type="PANTHER" id="PTHR24567">
    <property type="entry name" value="CRP FAMILY TRANSCRIPTIONAL REGULATORY PROTEIN"/>
    <property type="match status" value="1"/>
</dbReference>
<dbReference type="InterPro" id="IPR000595">
    <property type="entry name" value="cNMP-bd_dom"/>
</dbReference>
<dbReference type="SUPFAM" id="SSF51206">
    <property type="entry name" value="cAMP-binding domain-like"/>
    <property type="match status" value="1"/>
</dbReference>
<dbReference type="CDD" id="cd00038">
    <property type="entry name" value="CAP_ED"/>
    <property type="match status" value="1"/>
</dbReference>
<evidence type="ECO:0000313" key="4">
    <source>
        <dbReference type="Proteomes" id="UP000228921"/>
    </source>
</evidence>
<protein>
    <recommendedName>
        <fullName evidence="2">Cyclic nucleotide-binding domain-containing protein</fullName>
    </recommendedName>
</protein>
<feature type="domain" description="Cyclic nucleotide-binding" evidence="2">
    <location>
        <begin position="137"/>
        <end position="243"/>
    </location>
</feature>
<dbReference type="PROSITE" id="PS50042">
    <property type="entry name" value="CNMP_BINDING_3"/>
    <property type="match status" value="1"/>
</dbReference>
<dbReference type="Gene3D" id="2.60.120.10">
    <property type="entry name" value="Jelly Rolls"/>
    <property type="match status" value="1"/>
</dbReference>
<evidence type="ECO:0000259" key="2">
    <source>
        <dbReference type="PROSITE" id="PS50042"/>
    </source>
</evidence>
<dbReference type="InterPro" id="IPR027417">
    <property type="entry name" value="P-loop_NTPase"/>
</dbReference>
<dbReference type="PANTHER" id="PTHR24567:SF74">
    <property type="entry name" value="HTH-TYPE TRANSCRIPTIONAL REGULATOR ARCR"/>
    <property type="match status" value="1"/>
</dbReference>
<dbReference type="Gene3D" id="3.40.50.300">
    <property type="entry name" value="P-loop containing nucleotide triphosphate hydrolases"/>
    <property type="match status" value="1"/>
</dbReference>
<evidence type="ECO:0000313" key="3">
    <source>
        <dbReference type="EMBL" id="PJF31776.1"/>
    </source>
</evidence>
<dbReference type="Proteomes" id="UP000228921">
    <property type="component" value="Unassembled WGS sequence"/>
</dbReference>